<evidence type="ECO:0008006" key="3">
    <source>
        <dbReference type="Google" id="ProtNLM"/>
    </source>
</evidence>
<dbReference type="Proteomes" id="UP000503447">
    <property type="component" value="Chromosome"/>
</dbReference>
<protein>
    <recommendedName>
        <fullName evidence="3">LTXXQ motif family protein</fullName>
    </recommendedName>
</protein>
<gene>
    <name evidence="1" type="ORF">FTUN_1198</name>
</gene>
<evidence type="ECO:0000313" key="1">
    <source>
        <dbReference type="EMBL" id="QJW93690.1"/>
    </source>
</evidence>
<dbReference type="EMBL" id="CP053452">
    <property type="protein sequence ID" value="QJW93690.1"/>
    <property type="molecule type" value="Genomic_DNA"/>
</dbReference>
<sequence length="216" mass="24554">MRTFGKWTLAIGLLVMGVSGVRSEEPTKKKIIAEEGAVELMLLRQESVQSELKLTKDQVEKIDTFSDGQWKKLQEIHKTGGDKAHAEFEELGKANRKFVHDTLKPEQHKRLVQIGLQVAGLIWVLDPHVSKELAITEAQKAKITELHKAAHKEVEEVIHSADKSKRTEKMADLRKVHRKQLLEVLTDDQKAKWKELAGEPFKGQFHFAELDAEKGK</sequence>
<accession>A0A6M5YK25</accession>
<proteinExistence type="predicted"/>
<reference evidence="2" key="1">
    <citation type="submission" date="2020-05" db="EMBL/GenBank/DDBJ databases">
        <title>Frigoriglobus tundricola gen. nov., sp. nov., a psychrotolerant cellulolytic planctomycete of the family Gemmataceae with two divergent copies of 16S rRNA gene.</title>
        <authorList>
            <person name="Kulichevskaya I.S."/>
            <person name="Ivanova A.A."/>
            <person name="Naumoff D.G."/>
            <person name="Beletsky A.V."/>
            <person name="Rijpstra W.I.C."/>
            <person name="Sinninghe Damste J.S."/>
            <person name="Mardanov A.V."/>
            <person name="Ravin N.V."/>
            <person name="Dedysh S.N."/>
        </authorList>
    </citation>
    <scope>NUCLEOTIDE SEQUENCE [LARGE SCALE GENOMIC DNA]</scope>
    <source>
        <strain evidence="2">PL17</strain>
    </source>
</reference>
<dbReference type="AlphaFoldDB" id="A0A6M5YK25"/>
<keyword evidence="2" id="KW-1185">Reference proteome</keyword>
<dbReference type="KEGG" id="ftj:FTUN_1198"/>
<organism evidence="1 2">
    <name type="scientific">Frigoriglobus tundricola</name>
    <dbReference type="NCBI Taxonomy" id="2774151"/>
    <lineage>
        <taxon>Bacteria</taxon>
        <taxon>Pseudomonadati</taxon>
        <taxon>Planctomycetota</taxon>
        <taxon>Planctomycetia</taxon>
        <taxon>Gemmatales</taxon>
        <taxon>Gemmataceae</taxon>
        <taxon>Frigoriglobus</taxon>
    </lineage>
</organism>
<evidence type="ECO:0000313" key="2">
    <source>
        <dbReference type="Proteomes" id="UP000503447"/>
    </source>
</evidence>
<dbReference type="RefSeq" id="WP_171469842.1">
    <property type="nucleotide sequence ID" value="NZ_CP053452.2"/>
</dbReference>
<name>A0A6M5YK25_9BACT</name>